<dbReference type="RefSeq" id="WP_164450680.1">
    <property type="nucleotide sequence ID" value="NZ_JAAIJQ010000003.1"/>
</dbReference>
<dbReference type="GO" id="GO:0005576">
    <property type="term" value="C:extracellular region"/>
    <property type="evidence" value="ECO:0007669"/>
    <property type="project" value="UniProtKB-SubCell"/>
</dbReference>
<evidence type="ECO:0000256" key="1">
    <source>
        <dbReference type="ARBA" id="ARBA00004613"/>
    </source>
</evidence>
<evidence type="ECO:0000313" key="4">
    <source>
        <dbReference type="EMBL" id="NEV60632.1"/>
    </source>
</evidence>
<dbReference type="PANTHER" id="PTHR34216:SF3">
    <property type="entry name" value="POLY-BETA-1,6-N-ACETYL-D-GLUCOSAMINE N-DEACETYLASE"/>
    <property type="match status" value="1"/>
</dbReference>
<dbReference type="GO" id="GO:0005975">
    <property type="term" value="P:carbohydrate metabolic process"/>
    <property type="evidence" value="ECO:0007669"/>
    <property type="project" value="InterPro"/>
</dbReference>
<sequence>MTPPGISILMYHQVGEFAPMKAHRANYCDHRRFAAQMALLDRFGYRVLPLDGALACLRGERPIPPKAVVLTFDDAYDNFADYALPVLQRHGFSATLYAISNWLGRRAEWFGKDPGRPIPSLMSGARLREMRAAGITIGSHSVNHVKLGEVDAATKRRELRDSKAALEDALGEAVEHLCYPFGSFDAETVGLAAEAGYLSATTCLRGPASPADHPLILPRKAISYGDDLLGVWWKLAVKNAPKPALVEWRRFVPNDAKADIHHKKQGIT</sequence>
<proteinExistence type="predicted"/>
<comment type="caution">
    <text evidence="4">The sequence shown here is derived from an EMBL/GenBank/DDBJ whole genome shotgun (WGS) entry which is preliminary data.</text>
</comment>
<dbReference type="InterPro" id="IPR011330">
    <property type="entry name" value="Glyco_hydro/deAcase_b/a-brl"/>
</dbReference>
<comment type="subcellular location">
    <subcellularLocation>
        <location evidence="1">Secreted</location>
    </subcellularLocation>
</comment>
<evidence type="ECO:0000256" key="2">
    <source>
        <dbReference type="ARBA" id="ARBA00022729"/>
    </source>
</evidence>
<dbReference type="InterPro" id="IPR002509">
    <property type="entry name" value="NODB_dom"/>
</dbReference>
<keyword evidence="5" id="KW-1185">Reference proteome</keyword>
<evidence type="ECO:0000259" key="3">
    <source>
        <dbReference type="PROSITE" id="PS51677"/>
    </source>
</evidence>
<dbReference type="Pfam" id="PF01522">
    <property type="entry name" value="Polysacc_deac_1"/>
    <property type="match status" value="1"/>
</dbReference>
<dbReference type="GO" id="GO:0016810">
    <property type="term" value="F:hydrolase activity, acting on carbon-nitrogen (but not peptide) bonds"/>
    <property type="evidence" value="ECO:0007669"/>
    <property type="project" value="InterPro"/>
</dbReference>
<dbReference type="CDD" id="cd10918">
    <property type="entry name" value="CE4_NodB_like_5s_6s"/>
    <property type="match status" value="1"/>
</dbReference>
<feature type="domain" description="NodB homology" evidence="3">
    <location>
        <begin position="66"/>
        <end position="268"/>
    </location>
</feature>
<dbReference type="AlphaFoldDB" id="A0A6M0JT14"/>
<dbReference type="InterPro" id="IPR051398">
    <property type="entry name" value="Polysacch_Deacetylase"/>
</dbReference>
<keyword evidence="2" id="KW-0732">Signal</keyword>
<dbReference type="EMBL" id="JAAIJQ010000003">
    <property type="protein sequence ID" value="NEV60632.1"/>
    <property type="molecule type" value="Genomic_DNA"/>
</dbReference>
<name>A0A6M0JT14_9GAMM</name>
<dbReference type="Gene3D" id="3.20.20.370">
    <property type="entry name" value="Glycoside hydrolase/deacetylase"/>
    <property type="match status" value="1"/>
</dbReference>
<dbReference type="PROSITE" id="PS51677">
    <property type="entry name" value="NODB"/>
    <property type="match status" value="1"/>
</dbReference>
<organism evidence="4 5">
    <name type="scientific">Thiorhodococcus minor</name>
    <dbReference type="NCBI Taxonomy" id="57489"/>
    <lineage>
        <taxon>Bacteria</taxon>
        <taxon>Pseudomonadati</taxon>
        <taxon>Pseudomonadota</taxon>
        <taxon>Gammaproteobacteria</taxon>
        <taxon>Chromatiales</taxon>
        <taxon>Chromatiaceae</taxon>
        <taxon>Thiorhodococcus</taxon>
    </lineage>
</organism>
<evidence type="ECO:0000313" key="5">
    <source>
        <dbReference type="Proteomes" id="UP000483379"/>
    </source>
</evidence>
<gene>
    <name evidence="4" type="ORF">G3446_01775</name>
</gene>
<dbReference type="PANTHER" id="PTHR34216">
    <property type="match status" value="1"/>
</dbReference>
<dbReference type="Proteomes" id="UP000483379">
    <property type="component" value="Unassembled WGS sequence"/>
</dbReference>
<reference evidence="4 5" key="1">
    <citation type="submission" date="2020-02" db="EMBL/GenBank/DDBJ databases">
        <title>Genome sequences of Thiorhodococcus mannitoliphagus and Thiorhodococcus minor, purple sulfur photosynthetic bacteria in the gammaproteobacterial family, Chromatiaceae.</title>
        <authorList>
            <person name="Aviles F.A."/>
            <person name="Meyer T.E."/>
            <person name="Kyndt J.A."/>
        </authorList>
    </citation>
    <scope>NUCLEOTIDE SEQUENCE [LARGE SCALE GENOMIC DNA]</scope>
    <source>
        <strain evidence="4 5">DSM 11518</strain>
    </source>
</reference>
<accession>A0A6M0JT14</accession>
<protein>
    <submittedName>
        <fullName evidence="4">Polysaccharide deacetylase family protein</fullName>
    </submittedName>
</protein>
<dbReference type="SUPFAM" id="SSF88713">
    <property type="entry name" value="Glycoside hydrolase/deacetylase"/>
    <property type="match status" value="1"/>
</dbReference>